<organism evidence="2 3">
    <name type="scientific">Clavelina lepadiformis</name>
    <name type="common">Light-bulb sea squirt</name>
    <name type="synonym">Ascidia lepadiformis</name>
    <dbReference type="NCBI Taxonomy" id="159417"/>
    <lineage>
        <taxon>Eukaryota</taxon>
        <taxon>Metazoa</taxon>
        <taxon>Chordata</taxon>
        <taxon>Tunicata</taxon>
        <taxon>Ascidiacea</taxon>
        <taxon>Aplousobranchia</taxon>
        <taxon>Clavelinidae</taxon>
        <taxon>Clavelina</taxon>
    </lineage>
</organism>
<sequence>MTSSLYHRLIVLKDRCYSGLISRLPASLHQWLPWKEQSMDSFIKPGKELSRSLDTDVADENNECESTQIQHNSKKKQSFVQNLKTIFRAECEELMSTFSASNKAAMEFVQAENEHIRRELLEFKSAQSALAIKQDELIAEIFDLKEKLTSFQNINFLNETVINDLSCQMNSLGETVNDLTKRSRNMEYPQDSLFEPYKSNKDNALKEDDSFMKFIQKEATESIQPRKLSKFKLDSTDDDEETIDFNFKPKTQSNIASKKANSIFASEDERLSQLPAAWVDAFDKLADGVTQGDRKIKKLEKQILNLKKKFNEGQVFTITMEEPEPVTYEPTTSQQSQLSFDTHQDPNISTGTNSNIAGKSQFQADSNKSQEPDSTSSGFKFNATPTISTTLLGNLGSTPVPNAKSVSSIGKNDFNKQNRATNPVQNRPRRRSTCRLRK</sequence>
<evidence type="ECO:0000313" key="3">
    <source>
        <dbReference type="Proteomes" id="UP001642483"/>
    </source>
</evidence>
<feature type="region of interest" description="Disordered" evidence="1">
    <location>
        <begin position="322"/>
        <end position="438"/>
    </location>
</feature>
<reference evidence="2 3" key="1">
    <citation type="submission" date="2024-02" db="EMBL/GenBank/DDBJ databases">
        <authorList>
            <person name="Daric V."/>
            <person name="Darras S."/>
        </authorList>
    </citation>
    <scope>NUCLEOTIDE SEQUENCE [LARGE SCALE GENOMIC DNA]</scope>
</reference>
<proteinExistence type="predicted"/>
<accession>A0ABP0GRE7</accession>
<keyword evidence="3" id="KW-1185">Reference proteome</keyword>
<dbReference type="Proteomes" id="UP001642483">
    <property type="component" value="Unassembled WGS sequence"/>
</dbReference>
<comment type="caution">
    <text evidence="2">The sequence shown here is derived from an EMBL/GenBank/DDBJ whole genome shotgun (WGS) entry which is preliminary data.</text>
</comment>
<gene>
    <name evidence="2" type="ORF">CVLEPA_LOCUS27679</name>
</gene>
<dbReference type="EMBL" id="CAWYQH010000141">
    <property type="protein sequence ID" value="CAK8694299.1"/>
    <property type="molecule type" value="Genomic_DNA"/>
</dbReference>
<feature type="compositionally biased region" description="Basic residues" evidence="1">
    <location>
        <begin position="427"/>
        <end position="438"/>
    </location>
</feature>
<feature type="compositionally biased region" description="Polar residues" evidence="1">
    <location>
        <begin position="333"/>
        <end position="425"/>
    </location>
</feature>
<evidence type="ECO:0000256" key="1">
    <source>
        <dbReference type="SAM" id="MobiDB-lite"/>
    </source>
</evidence>
<name>A0ABP0GRE7_CLALP</name>
<evidence type="ECO:0000313" key="2">
    <source>
        <dbReference type="EMBL" id="CAK8694299.1"/>
    </source>
</evidence>
<protein>
    <submittedName>
        <fullName evidence="2">Uncharacterized protein</fullName>
    </submittedName>
</protein>